<gene>
    <name evidence="2" type="ORF">F2Q70_00042889</name>
</gene>
<evidence type="ECO:0000256" key="1">
    <source>
        <dbReference type="SAM" id="MobiDB-lite"/>
    </source>
</evidence>
<feature type="compositionally biased region" description="Polar residues" evidence="1">
    <location>
        <begin position="47"/>
        <end position="59"/>
    </location>
</feature>
<evidence type="ECO:0000313" key="2">
    <source>
        <dbReference type="EMBL" id="KAF2593834.1"/>
    </source>
</evidence>
<dbReference type="AlphaFoldDB" id="A0A8S9KGD9"/>
<protein>
    <submittedName>
        <fullName evidence="2">Uncharacterized protein</fullName>
    </submittedName>
</protein>
<accession>A0A8S9KGD9</accession>
<name>A0A8S9KGD9_BRACR</name>
<feature type="region of interest" description="Disordered" evidence="1">
    <location>
        <begin position="41"/>
        <end position="88"/>
    </location>
</feature>
<proteinExistence type="predicted"/>
<dbReference type="EMBL" id="QGKY02000164">
    <property type="protein sequence ID" value="KAF2593834.1"/>
    <property type="molecule type" value="Genomic_DNA"/>
</dbReference>
<organism evidence="2">
    <name type="scientific">Brassica cretica</name>
    <name type="common">Mustard</name>
    <dbReference type="NCBI Taxonomy" id="69181"/>
    <lineage>
        <taxon>Eukaryota</taxon>
        <taxon>Viridiplantae</taxon>
        <taxon>Streptophyta</taxon>
        <taxon>Embryophyta</taxon>
        <taxon>Tracheophyta</taxon>
        <taxon>Spermatophyta</taxon>
        <taxon>Magnoliopsida</taxon>
        <taxon>eudicotyledons</taxon>
        <taxon>Gunneridae</taxon>
        <taxon>Pentapetalae</taxon>
        <taxon>rosids</taxon>
        <taxon>malvids</taxon>
        <taxon>Brassicales</taxon>
        <taxon>Brassicaceae</taxon>
        <taxon>Brassiceae</taxon>
        <taxon>Brassica</taxon>
    </lineage>
</organism>
<reference evidence="2" key="1">
    <citation type="submission" date="2019-12" db="EMBL/GenBank/DDBJ databases">
        <title>Genome sequencing and annotation of Brassica cretica.</title>
        <authorList>
            <person name="Studholme D.J."/>
            <person name="Sarris P.F."/>
        </authorList>
    </citation>
    <scope>NUCLEOTIDE SEQUENCE</scope>
    <source>
        <strain evidence="2">PFS-102/07</strain>
        <tissue evidence="2">Leaf</tissue>
    </source>
</reference>
<comment type="caution">
    <text evidence="2">The sequence shown here is derived from an EMBL/GenBank/DDBJ whole genome shotgun (WGS) entry which is preliminary data.</text>
</comment>
<feature type="region of interest" description="Disordered" evidence="1">
    <location>
        <begin position="1"/>
        <end position="22"/>
    </location>
</feature>
<sequence>MATSMDPIMFQRRRTSNETTPMKLDQGCLVMICLTHHPGRSKDAIENPSNRFLTSSPASQAFERRRTKNMMNPKSRRNTAGEAYDTRH</sequence>